<dbReference type="Pfam" id="PF13812">
    <property type="entry name" value="PPR_3"/>
    <property type="match status" value="1"/>
</dbReference>
<proteinExistence type="inferred from homology"/>
<dbReference type="Proteomes" id="UP001652660">
    <property type="component" value="Chromosome 7e"/>
</dbReference>
<feature type="repeat" description="PPR" evidence="3">
    <location>
        <begin position="564"/>
        <end position="598"/>
    </location>
</feature>
<accession>A0ABM4V7J5</accession>
<dbReference type="InterPro" id="IPR002885">
    <property type="entry name" value="PPR_rpt"/>
</dbReference>
<dbReference type="Pfam" id="PF13041">
    <property type="entry name" value="PPR_2"/>
    <property type="match status" value="1"/>
</dbReference>
<dbReference type="RefSeq" id="XP_071915492.1">
    <property type="nucleotide sequence ID" value="XM_072059391.1"/>
</dbReference>
<evidence type="ECO:0000313" key="4">
    <source>
        <dbReference type="Proteomes" id="UP001652660"/>
    </source>
</evidence>
<feature type="repeat" description="PPR" evidence="3">
    <location>
        <begin position="458"/>
        <end position="492"/>
    </location>
</feature>
<comment type="similarity">
    <text evidence="1">Belongs to the PPR family. P subfamily.</text>
</comment>
<dbReference type="PANTHER" id="PTHR47936">
    <property type="entry name" value="PPR_LONG DOMAIN-CONTAINING PROTEIN"/>
    <property type="match status" value="1"/>
</dbReference>
<protein>
    <submittedName>
        <fullName evidence="5">Pentatricopeptide repeat-containing protein At3g29290-like isoform X1</fullName>
    </submittedName>
</protein>
<name>A0ABM4V7J5_COFAR</name>
<evidence type="ECO:0000256" key="1">
    <source>
        <dbReference type="ARBA" id="ARBA00007626"/>
    </source>
</evidence>
<evidence type="ECO:0000313" key="5">
    <source>
        <dbReference type="RefSeq" id="XP_071915492.1"/>
    </source>
</evidence>
<reference evidence="5" key="1">
    <citation type="submission" date="2025-08" db="UniProtKB">
        <authorList>
            <consortium name="RefSeq"/>
        </authorList>
    </citation>
    <scope>IDENTIFICATION</scope>
    <source>
        <tissue evidence="5">Leaves</tissue>
    </source>
</reference>
<feature type="repeat" description="PPR" evidence="3">
    <location>
        <begin position="388"/>
        <end position="422"/>
    </location>
</feature>
<evidence type="ECO:0000256" key="3">
    <source>
        <dbReference type="PROSITE-ProRule" id="PRU00708"/>
    </source>
</evidence>
<sequence>MIPEVANSTFSCDFMKEKRSHQRRCFLLRLKSERKGRRLFGIFTEQKFLKNDSGPLHLIELRKIGIILYSVLSGNSMVGVLRHPPAIGISSNGFTQQPCLSVWKAGQSRYQYCPTPCSKFGRNKSSVNNIKGLDMVNVSDSWYTCFRAATPSIRRLSVLISEHVTCKVGSFEHDLVRDEQKAFSIAKESKQLNESSLEQNVPSQESLLGREDLLLQEAGGCAESSGVSEGTVNPLHGRFLYLEERNEEMLSRRLLKLCRLNKVRSAFQLYKSMEFLGLRPNSHACNSMVSCLLRNDMIDDALRIFYSMKARGETTGHTCSLILKAVADARGCDTALSMFEELERNKNVNKSFDAIVYNTMLSVFSKANDWVQTENIWRRMQHNGHSGTTVTYRVLVCTFVRCGLNELAIDAYHEMLWNGLTPGEDAMHAIIGACVKEGKWDLALTVFQNMLKCGLKPNLIACNALLNSLGKAGKLNLAFKVYDAMKSLGHAPDAYTCNALLGALNKVNQHADAIQLFENIRREQISVLSLQVYHTVLMSYQKLGLWERALQLLWQMEASEMHLTSAPYNLVIGACEVAKQPKVALQIYDHMVHQKCSPDIFTLLSLIRSCIWGSLWDKVEDILNQNPPSGYLYNASVQGLFLRGNIDFGMRLYAKMKELNLNVDGKTRAMVLQNLSKDPRRV</sequence>
<dbReference type="Pfam" id="PF01535">
    <property type="entry name" value="PPR"/>
    <property type="match status" value="4"/>
</dbReference>
<dbReference type="Gene3D" id="1.25.40.10">
    <property type="entry name" value="Tetratricopeptide repeat domain"/>
    <property type="match status" value="3"/>
</dbReference>
<dbReference type="PANTHER" id="PTHR47936:SF1">
    <property type="entry name" value="PENTATRICOPEPTIDE REPEAT-CONTAINING PROTEIN GUN1, CHLOROPLASTIC"/>
    <property type="match status" value="1"/>
</dbReference>
<feature type="repeat" description="PPR" evidence="3">
    <location>
        <begin position="353"/>
        <end position="387"/>
    </location>
</feature>
<dbReference type="NCBIfam" id="TIGR00756">
    <property type="entry name" value="PPR"/>
    <property type="match status" value="5"/>
</dbReference>
<feature type="repeat" description="PPR" evidence="3">
    <location>
        <begin position="493"/>
        <end position="527"/>
    </location>
</feature>
<keyword evidence="4" id="KW-1185">Reference proteome</keyword>
<evidence type="ECO:0000256" key="2">
    <source>
        <dbReference type="ARBA" id="ARBA00022737"/>
    </source>
</evidence>
<feature type="repeat" description="PPR" evidence="3">
    <location>
        <begin position="423"/>
        <end position="457"/>
    </location>
</feature>
<keyword evidence="2" id="KW-0677">Repeat</keyword>
<dbReference type="PROSITE" id="PS51375">
    <property type="entry name" value="PPR"/>
    <property type="match status" value="7"/>
</dbReference>
<dbReference type="InterPro" id="IPR011990">
    <property type="entry name" value="TPR-like_helical_dom_sf"/>
</dbReference>
<feature type="repeat" description="PPR" evidence="3">
    <location>
        <begin position="281"/>
        <end position="315"/>
    </location>
</feature>
<gene>
    <name evidence="5" type="primary">LOC140011124</name>
</gene>
<organism evidence="4 5">
    <name type="scientific">Coffea arabica</name>
    <name type="common">Arabian coffee</name>
    <dbReference type="NCBI Taxonomy" id="13443"/>
    <lineage>
        <taxon>Eukaryota</taxon>
        <taxon>Viridiplantae</taxon>
        <taxon>Streptophyta</taxon>
        <taxon>Embryophyta</taxon>
        <taxon>Tracheophyta</taxon>
        <taxon>Spermatophyta</taxon>
        <taxon>Magnoliopsida</taxon>
        <taxon>eudicotyledons</taxon>
        <taxon>Gunneridae</taxon>
        <taxon>Pentapetalae</taxon>
        <taxon>asterids</taxon>
        <taxon>lamiids</taxon>
        <taxon>Gentianales</taxon>
        <taxon>Rubiaceae</taxon>
        <taxon>Ixoroideae</taxon>
        <taxon>Gardenieae complex</taxon>
        <taxon>Bertiereae - Coffeeae clade</taxon>
        <taxon>Coffeeae</taxon>
        <taxon>Coffea</taxon>
    </lineage>
</organism>
<dbReference type="GeneID" id="140011124"/>